<dbReference type="InterPro" id="IPR038475">
    <property type="entry name" value="RecG_C_sf"/>
</dbReference>
<evidence type="ECO:0000313" key="2">
    <source>
        <dbReference type="EMBL" id="SEI84136.1"/>
    </source>
</evidence>
<dbReference type="Gene3D" id="3.30.950.30">
    <property type="entry name" value="Schlafen, AAA domain"/>
    <property type="match status" value="1"/>
</dbReference>
<keyword evidence="2" id="KW-0347">Helicase</keyword>
<dbReference type="Pfam" id="PF04326">
    <property type="entry name" value="SLFN_AlbA_2"/>
    <property type="match status" value="1"/>
</dbReference>
<keyword evidence="2" id="KW-0067">ATP-binding</keyword>
<proteinExistence type="predicted"/>
<gene>
    <name evidence="2" type="ORF">SAMN04487995_2445</name>
</gene>
<feature type="domain" description="Schlafen AlbA-2" evidence="1">
    <location>
        <begin position="13"/>
        <end position="123"/>
    </location>
</feature>
<dbReference type="SUPFAM" id="SSF46785">
    <property type="entry name" value="Winged helix' DNA-binding domain"/>
    <property type="match status" value="1"/>
</dbReference>
<dbReference type="PANTHER" id="PTHR30595:SF6">
    <property type="entry name" value="SCHLAFEN ALBA-2 DOMAIN-CONTAINING PROTEIN"/>
    <property type="match status" value="1"/>
</dbReference>
<organism evidence="2 3">
    <name type="scientific">Dyadobacter koreensis</name>
    <dbReference type="NCBI Taxonomy" id="408657"/>
    <lineage>
        <taxon>Bacteria</taxon>
        <taxon>Pseudomonadati</taxon>
        <taxon>Bacteroidota</taxon>
        <taxon>Cytophagia</taxon>
        <taxon>Cytophagales</taxon>
        <taxon>Spirosomataceae</taxon>
        <taxon>Dyadobacter</taxon>
    </lineage>
</organism>
<evidence type="ECO:0000313" key="3">
    <source>
        <dbReference type="Proteomes" id="UP000199532"/>
    </source>
</evidence>
<reference evidence="2 3" key="1">
    <citation type="submission" date="2016-10" db="EMBL/GenBank/DDBJ databases">
        <authorList>
            <person name="de Groot N.N."/>
        </authorList>
    </citation>
    <scope>NUCLEOTIDE SEQUENCE [LARGE SCALE GENOMIC DNA]</scope>
    <source>
        <strain evidence="2 3">DSM 19938</strain>
    </source>
</reference>
<dbReference type="InterPro" id="IPR036388">
    <property type="entry name" value="WH-like_DNA-bd_sf"/>
</dbReference>
<dbReference type="InterPro" id="IPR007421">
    <property type="entry name" value="Schlafen_AlbA_2_dom"/>
</dbReference>
<dbReference type="OrthoDB" id="9807907at2"/>
<dbReference type="STRING" id="408657.SAMN04487995_2445"/>
<dbReference type="InterPro" id="IPR036390">
    <property type="entry name" value="WH_DNA-bd_sf"/>
</dbReference>
<name>A0A1H6TY59_9BACT</name>
<dbReference type="Gene3D" id="1.10.10.10">
    <property type="entry name" value="Winged helix-like DNA-binding domain superfamily/Winged helix DNA-binding domain"/>
    <property type="match status" value="1"/>
</dbReference>
<dbReference type="InterPro" id="IPR038461">
    <property type="entry name" value="Schlafen_AlbA_2_dom_sf"/>
</dbReference>
<evidence type="ECO:0000259" key="1">
    <source>
        <dbReference type="Pfam" id="PF04326"/>
    </source>
</evidence>
<sequence>MTRQFSYLLLMSENSNTEYKSSFSDAVIETLVAFANTKGGQIFIGLNDEGEPVKNFVIREETVQQWLNEIKHKTQPSVIPDSETVEIDGNEVVVLSIKEFPVKPVSFRGRYFKRVQNSNHQLNLGEISDMHLKTFNTSWDSYATNDYKLDDISLEKVSSFIDKSNLLKESPIQDDPLTVLYKFELIKESKIVNACHLLFAKNDLFLATIELGRFSAPTLIKDGLTLRSDLFSQIEDVLTFVKKHINKEYIITGNPQREERWEYPLNAIREIIINMIVHRDYMHYGDSSVKVFDHYIEFFNPGPLPQSISIEQLLSGDYTSQARNKKVSSIFKEAGVIEKYGSGIKRIQNAFLSYGLDAPVFENFQHGFRVTVSTQTVEKTVEKTVEETVEKTVEKTEEIILNLIKSDSRITTKAIQQITGLSRRGIEWQIQKLKDQKIINRIGPDKGGHWEIIKE</sequence>
<keyword evidence="2" id="KW-0378">Hydrolase</keyword>
<dbReference type="PANTHER" id="PTHR30595">
    <property type="entry name" value="GLPR-RELATED TRANSCRIPTIONAL REPRESSOR"/>
    <property type="match status" value="1"/>
</dbReference>
<dbReference type="GO" id="GO:0004386">
    <property type="term" value="F:helicase activity"/>
    <property type="evidence" value="ECO:0007669"/>
    <property type="project" value="UniProtKB-KW"/>
</dbReference>
<protein>
    <submittedName>
        <fullName evidence="2">ATP-dependent DNA helicase RecG</fullName>
    </submittedName>
</protein>
<dbReference type="Pfam" id="PF13412">
    <property type="entry name" value="HTH_24"/>
    <property type="match status" value="1"/>
</dbReference>
<dbReference type="EMBL" id="FNXY01000003">
    <property type="protein sequence ID" value="SEI84136.1"/>
    <property type="molecule type" value="Genomic_DNA"/>
</dbReference>
<keyword evidence="2" id="KW-0547">Nucleotide-binding</keyword>
<keyword evidence="3" id="KW-1185">Reference proteome</keyword>
<dbReference type="Pfam" id="PF13749">
    <property type="entry name" value="HATPase_c_4"/>
    <property type="match status" value="1"/>
</dbReference>
<dbReference type="Proteomes" id="UP000199532">
    <property type="component" value="Unassembled WGS sequence"/>
</dbReference>
<dbReference type="Gene3D" id="3.30.565.60">
    <property type="match status" value="1"/>
</dbReference>
<accession>A0A1H6TY59</accession>
<dbReference type="AlphaFoldDB" id="A0A1H6TY59"/>